<keyword evidence="2" id="KW-1185">Reference proteome</keyword>
<dbReference type="EMBL" id="JABFUD020000003">
    <property type="protein sequence ID" value="KAI5082301.1"/>
    <property type="molecule type" value="Genomic_DNA"/>
</dbReference>
<evidence type="ECO:0000313" key="1">
    <source>
        <dbReference type="EMBL" id="KAI5082301.1"/>
    </source>
</evidence>
<gene>
    <name evidence="1" type="ORF">GOP47_0002044</name>
</gene>
<sequence>MLLILISSTPLPWYPPCDMLIVQLEKIDLLHLVEMLLLVFAYSINMEAITQLHGNIFQDITSYIETYLMKFTKKYEGEEECWLFDNEKNFHLKSLRIIKELGDKVDDDTIIDIAIGEIGHKYMVLPMSVLESIDKAKGKSKVKAKDTFKHGT</sequence>
<dbReference type="Proteomes" id="UP000886520">
    <property type="component" value="Chromosome 2"/>
</dbReference>
<evidence type="ECO:0000313" key="2">
    <source>
        <dbReference type="Proteomes" id="UP000886520"/>
    </source>
</evidence>
<proteinExistence type="predicted"/>
<reference evidence="1" key="1">
    <citation type="submission" date="2021-01" db="EMBL/GenBank/DDBJ databases">
        <title>Adiantum capillus-veneris genome.</title>
        <authorList>
            <person name="Fang Y."/>
            <person name="Liao Q."/>
        </authorList>
    </citation>
    <scope>NUCLEOTIDE SEQUENCE</scope>
    <source>
        <strain evidence="1">H3</strain>
        <tissue evidence="1">Leaf</tissue>
    </source>
</reference>
<protein>
    <submittedName>
        <fullName evidence="1">Uncharacterized protein</fullName>
    </submittedName>
</protein>
<comment type="caution">
    <text evidence="1">The sequence shown here is derived from an EMBL/GenBank/DDBJ whole genome shotgun (WGS) entry which is preliminary data.</text>
</comment>
<organism evidence="1 2">
    <name type="scientific">Adiantum capillus-veneris</name>
    <name type="common">Maidenhair fern</name>
    <dbReference type="NCBI Taxonomy" id="13818"/>
    <lineage>
        <taxon>Eukaryota</taxon>
        <taxon>Viridiplantae</taxon>
        <taxon>Streptophyta</taxon>
        <taxon>Embryophyta</taxon>
        <taxon>Tracheophyta</taxon>
        <taxon>Polypodiopsida</taxon>
        <taxon>Polypodiidae</taxon>
        <taxon>Polypodiales</taxon>
        <taxon>Pteridineae</taxon>
        <taxon>Pteridaceae</taxon>
        <taxon>Vittarioideae</taxon>
        <taxon>Adiantum</taxon>
    </lineage>
</organism>
<dbReference type="AlphaFoldDB" id="A0A9D4ZQM6"/>
<name>A0A9D4ZQM6_ADICA</name>
<accession>A0A9D4ZQM6</accession>